<feature type="compositionally biased region" description="Basic and acidic residues" evidence="1">
    <location>
        <begin position="152"/>
        <end position="165"/>
    </location>
</feature>
<evidence type="ECO:0000256" key="1">
    <source>
        <dbReference type="SAM" id="MobiDB-lite"/>
    </source>
</evidence>
<feature type="compositionally biased region" description="Gly residues" evidence="1">
    <location>
        <begin position="585"/>
        <end position="643"/>
    </location>
</feature>
<accession>A0ABV5LZM0</accession>
<feature type="compositionally biased region" description="Polar residues" evidence="1">
    <location>
        <begin position="283"/>
        <end position="302"/>
    </location>
</feature>
<dbReference type="RefSeq" id="WP_380026949.1">
    <property type="nucleotide sequence ID" value="NZ_JBHMCA010000011.1"/>
</dbReference>
<protein>
    <submittedName>
        <fullName evidence="3">Uncharacterized protein</fullName>
    </submittedName>
</protein>
<comment type="caution">
    <text evidence="3">The sequence shown here is derived from an EMBL/GenBank/DDBJ whole genome shotgun (WGS) entry which is preliminary data.</text>
</comment>
<keyword evidence="2" id="KW-0812">Transmembrane</keyword>
<feature type="compositionally biased region" description="Basic and acidic residues" evidence="1">
    <location>
        <begin position="500"/>
        <end position="584"/>
    </location>
</feature>
<sequence length="904" mass="92498">MTDEAKKRRGRGKADPGPSADAELGWLAELRSAGSEQSDEFAGDPRTTPSLGGSSSAAPADVLDGVNPRRPVPPQSRGGDPSQHARSRSSRSRPSDEPEAPPARFAPPEAGPNTEAMPTWRPPRDVLREADTQTRPPAPPPPAPPKPPAKPEATEVWRLPRDAARESTSGSRPATAADPRRESPSGSRPAAPADPWSESPSGSRPAAARPAENSEPWRGGPSGSRAETGRGGRDTEHHGSPRGRRSAREMAASWEATAAATLGPSGSPAPPPGSAPQGPSRSTGSAPQGPSRSPGSVSQGPSRPNGPAAPIATAAAAPPPGFARPDTSSGRSSTPPGFARADTAFPGEPGSSAPSGFGRADAGPADGSSAQSGLARADGSPAAGSSAPSAPPGAPPPAEMPMSRGRRRAREAEQESPTGSRRAAHALPEPRQGDSTPPPSAPPGRPSERPGERPAERPADGGRGGRRHAAEPDTYAAFQATPQPPQAPGPPPPQAPGQRMPERGNDPRTGDVRGNDPRTGDVRKGGEPRTGDVRGGEPRTGDVRKGGEPRTGDVRGGEPRTGDVRGGEPRTGDVRKGGEPRTGDVRGGGPRHGGPDGRGAGGRGGPGGRRGGPGGPGGPGGAGGASGRQGPFGNGRAPGGQFLGDGPPAKPFVDLARFDPNPVTYRGQATSPVVVDWEGATQVAPFGLLQRAQVKRVRQLRYATIIFLVLAVIGAPVAFFVIRELSRDPVFAELDELNLPEWAARNPTDGAVGSRWCINECRSRQRTWESARGPDETNRAFVGKLRDAGWVEWDIPDCQAAGVDGIETCWQRDEYVLDLWVRAAVCDVKGARPTISPAPPAATGGAKTPTGKASAKAPSAAVSQPPAGGDGNGAPTTICPLAVTTIKVFNRISYDPGGGGQPGP</sequence>
<feature type="compositionally biased region" description="Polar residues" evidence="1">
    <location>
        <begin position="326"/>
        <end position="335"/>
    </location>
</feature>
<keyword evidence="2" id="KW-0472">Membrane</keyword>
<feature type="compositionally biased region" description="Pro residues" evidence="1">
    <location>
        <begin position="482"/>
        <end position="495"/>
    </location>
</feature>
<feature type="compositionally biased region" description="Low complexity" evidence="1">
    <location>
        <begin position="379"/>
        <end position="388"/>
    </location>
</feature>
<feature type="compositionally biased region" description="Low complexity" evidence="1">
    <location>
        <begin position="841"/>
        <end position="867"/>
    </location>
</feature>
<feature type="region of interest" description="Disordered" evidence="1">
    <location>
        <begin position="832"/>
        <end position="873"/>
    </location>
</feature>
<keyword evidence="2" id="KW-1133">Transmembrane helix</keyword>
<keyword evidence="4" id="KW-1185">Reference proteome</keyword>
<feature type="compositionally biased region" description="Low complexity" evidence="1">
    <location>
        <begin position="249"/>
        <end position="266"/>
    </location>
</feature>
<dbReference type="Proteomes" id="UP001589608">
    <property type="component" value="Unassembled WGS sequence"/>
</dbReference>
<evidence type="ECO:0000313" key="4">
    <source>
        <dbReference type="Proteomes" id="UP001589608"/>
    </source>
</evidence>
<feature type="compositionally biased region" description="Pro residues" evidence="1">
    <location>
        <begin position="389"/>
        <end position="399"/>
    </location>
</feature>
<feature type="region of interest" description="Disordered" evidence="1">
    <location>
        <begin position="1"/>
        <end position="651"/>
    </location>
</feature>
<organism evidence="3 4">
    <name type="scientific">Dactylosporangium vinaceum</name>
    <dbReference type="NCBI Taxonomy" id="53362"/>
    <lineage>
        <taxon>Bacteria</taxon>
        <taxon>Bacillati</taxon>
        <taxon>Actinomycetota</taxon>
        <taxon>Actinomycetes</taxon>
        <taxon>Micromonosporales</taxon>
        <taxon>Micromonosporaceae</taxon>
        <taxon>Dactylosporangium</taxon>
    </lineage>
</organism>
<feature type="compositionally biased region" description="Pro residues" evidence="1">
    <location>
        <begin position="136"/>
        <end position="150"/>
    </location>
</feature>
<feature type="transmembrane region" description="Helical" evidence="2">
    <location>
        <begin position="700"/>
        <end position="722"/>
    </location>
</feature>
<gene>
    <name evidence="3" type="ORF">ACFFTR_02830</name>
</gene>
<evidence type="ECO:0000256" key="2">
    <source>
        <dbReference type="SAM" id="Phobius"/>
    </source>
</evidence>
<feature type="compositionally biased region" description="Basic and acidic residues" evidence="1">
    <location>
        <begin position="122"/>
        <end position="132"/>
    </location>
</feature>
<feature type="compositionally biased region" description="Low complexity" evidence="1">
    <location>
        <begin position="49"/>
        <end position="60"/>
    </location>
</feature>
<feature type="compositionally biased region" description="Basic and acidic residues" evidence="1">
    <location>
        <begin position="446"/>
        <end position="460"/>
    </location>
</feature>
<feature type="compositionally biased region" description="Basic and acidic residues" evidence="1">
    <location>
        <begin position="227"/>
        <end position="239"/>
    </location>
</feature>
<evidence type="ECO:0000313" key="3">
    <source>
        <dbReference type="EMBL" id="MFB9442021.1"/>
    </source>
</evidence>
<feature type="compositionally biased region" description="Low complexity" evidence="1">
    <location>
        <begin position="197"/>
        <end position="211"/>
    </location>
</feature>
<dbReference type="EMBL" id="JBHMCA010000011">
    <property type="protein sequence ID" value="MFB9442021.1"/>
    <property type="molecule type" value="Genomic_DNA"/>
</dbReference>
<name>A0ABV5LZM0_9ACTN</name>
<reference evidence="3 4" key="1">
    <citation type="submission" date="2024-09" db="EMBL/GenBank/DDBJ databases">
        <authorList>
            <person name="Sun Q."/>
            <person name="Mori K."/>
        </authorList>
    </citation>
    <scope>NUCLEOTIDE SEQUENCE [LARGE SCALE GENOMIC DNA]</scope>
    <source>
        <strain evidence="3 4">JCM 3307</strain>
    </source>
</reference>
<proteinExistence type="predicted"/>
<feature type="compositionally biased region" description="Pro residues" evidence="1">
    <location>
        <begin position="436"/>
        <end position="445"/>
    </location>
</feature>